<keyword evidence="3" id="KW-1185">Reference proteome</keyword>
<feature type="transmembrane region" description="Helical" evidence="1">
    <location>
        <begin position="39"/>
        <end position="60"/>
    </location>
</feature>
<feature type="transmembrane region" description="Helical" evidence="1">
    <location>
        <begin position="69"/>
        <end position="89"/>
    </location>
</feature>
<dbReference type="RefSeq" id="WP_191205938.1">
    <property type="nucleotide sequence ID" value="NZ_JACXZA010000006.1"/>
</dbReference>
<keyword evidence="1" id="KW-0472">Membrane</keyword>
<comment type="caution">
    <text evidence="2">The sequence shown here is derived from an EMBL/GenBank/DDBJ whole genome shotgun (WGS) entry which is preliminary data.</text>
</comment>
<feature type="transmembrane region" description="Helical" evidence="1">
    <location>
        <begin position="120"/>
        <end position="143"/>
    </location>
</feature>
<feature type="transmembrane region" description="Helical" evidence="1">
    <location>
        <begin position="95"/>
        <end position="113"/>
    </location>
</feature>
<evidence type="ECO:0000313" key="3">
    <source>
        <dbReference type="Proteomes" id="UP000609346"/>
    </source>
</evidence>
<keyword evidence="1" id="KW-1133">Transmembrane helix</keyword>
<proteinExistence type="predicted"/>
<keyword evidence="1" id="KW-0812">Transmembrane</keyword>
<sequence>MTMRRNYGVIAVAAGIIWLLIQAQTGDGRSYANGGSIITYFWPTLFILPLGIFFHVAYLYKRSKPASGLLIPGGILLVTGLTCQAGMLFDAWSTVWPGFLLAVAFGLFEFYLFGYRGFWLLLPVFVLGGAAVIFFALLSITAIAPFNGLQGLTASLIVLGGLMILLQKSTGDDDDYRRKY</sequence>
<dbReference type="Proteomes" id="UP000609346">
    <property type="component" value="Unassembled WGS sequence"/>
</dbReference>
<evidence type="ECO:0000256" key="1">
    <source>
        <dbReference type="SAM" id="Phobius"/>
    </source>
</evidence>
<feature type="transmembrane region" description="Helical" evidence="1">
    <location>
        <begin position="149"/>
        <end position="166"/>
    </location>
</feature>
<evidence type="ECO:0000313" key="2">
    <source>
        <dbReference type="EMBL" id="MBD3921645.1"/>
    </source>
</evidence>
<name>A0ABR8N361_9BACL</name>
<reference evidence="2 3" key="1">
    <citation type="submission" date="2020-09" db="EMBL/GenBank/DDBJ databases">
        <title>Paenibacillus sp. strain PR3 16S rRNA gene Genome sequencing and assembly.</title>
        <authorList>
            <person name="Kim J."/>
        </authorList>
    </citation>
    <scope>NUCLEOTIDE SEQUENCE [LARGE SCALE GENOMIC DNA]</scope>
    <source>
        <strain evidence="2 3">PR3</strain>
    </source>
</reference>
<evidence type="ECO:0008006" key="4">
    <source>
        <dbReference type="Google" id="ProtNLM"/>
    </source>
</evidence>
<protein>
    <recommendedName>
        <fullName evidence="4">DUF5668 domain-containing protein</fullName>
    </recommendedName>
</protein>
<dbReference type="EMBL" id="JACXZA010000006">
    <property type="protein sequence ID" value="MBD3921645.1"/>
    <property type="molecule type" value="Genomic_DNA"/>
</dbReference>
<organism evidence="2 3">
    <name type="scientific">Paenibacillus terricola</name>
    <dbReference type="NCBI Taxonomy" id="2763503"/>
    <lineage>
        <taxon>Bacteria</taxon>
        <taxon>Bacillati</taxon>
        <taxon>Bacillota</taxon>
        <taxon>Bacilli</taxon>
        <taxon>Bacillales</taxon>
        <taxon>Paenibacillaceae</taxon>
        <taxon>Paenibacillus</taxon>
    </lineage>
</organism>
<accession>A0ABR8N361</accession>
<gene>
    <name evidence="2" type="ORF">H8B09_22945</name>
</gene>